<comment type="subcellular location">
    <subcellularLocation>
        <location evidence="1">Cell membrane</location>
        <topology evidence="1">Multi-pass membrane protein</topology>
    </subcellularLocation>
</comment>
<feature type="transmembrane region" description="Helical" evidence="7">
    <location>
        <begin position="285"/>
        <end position="311"/>
    </location>
</feature>
<organism evidence="10 11">
    <name type="scientific">Candidatus Scatenecus faecavium</name>
    <dbReference type="NCBI Taxonomy" id="2840915"/>
    <lineage>
        <taxon>Bacteria</taxon>
        <taxon>Candidatus Scatenecus</taxon>
    </lineage>
</organism>
<proteinExistence type="inferred from homology"/>
<feature type="transmembrane region" description="Helical" evidence="7">
    <location>
        <begin position="24"/>
        <end position="46"/>
    </location>
</feature>
<dbReference type="AlphaFoldDB" id="A0A9D1FVS6"/>
<reference evidence="10" key="2">
    <citation type="journal article" date="2021" name="PeerJ">
        <title>Extensive microbial diversity within the chicken gut microbiome revealed by metagenomics and culture.</title>
        <authorList>
            <person name="Gilroy R."/>
            <person name="Ravi A."/>
            <person name="Getino M."/>
            <person name="Pursley I."/>
            <person name="Horton D.L."/>
            <person name="Alikhan N.F."/>
            <person name="Baker D."/>
            <person name="Gharbi K."/>
            <person name="Hall N."/>
            <person name="Watson M."/>
            <person name="Adriaenssens E.M."/>
            <person name="Foster-Nyarko E."/>
            <person name="Jarju S."/>
            <person name="Secka A."/>
            <person name="Antonio M."/>
            <person name="Oren A."/>
            <person name="Chaudhuri R.R."/>
            <person name="La Ragione R."/>
            <person name="Hildebrand F."/>
            <person name="Pallen M.J."/>
        </authorList>
    </citation>
    <scope>NUCLEOTIDE SEQUENCE</scope>
    <source>
        <strain evidence="10">CHK152-2994</strain>
    </source>
</reference>
<dbReference type="PANTHER" id="PTHR30572:SF4">
    <property type="entry name" value="ABC TRANSPORTER PERMEASE YTRF"/>
    <property type="match status" value="1"/>
</dbReference>
<evidence type="ECO:0000256" key="7">
    <source>
        <dbReference type="SAM" id="Phobius"/>
    </source>
</evidence>
<feature type="domain" description="MacB-like periplasmic core" evidence="9">
    <location>
        <begin position="22"/>
        <end position="248"/>
    </location>
</feature>
<evidence type="ECO:0000259" key="9">
    <source>
        <dbReference type="Pfam" id="PF12704"/>
    </source>
</evidence>
<dbReference type="PANTHER" id="PTHR30572">
    <property type="entry name" value="MEMBRANE COMPONENT OF TRANSPORTER-RELATED"/>
    <property type="match status" value="1"/>
</dbReference>
<dbReference type="InterPro" id="IPR025857">
    <property type="entry name" value="MacB_PCD"/>
</dbReference>
<feature type="transmembrane region" description="Helical" evidence="7">
    <location>
        <begin position="332"/>
        <end position="356"/>
    </location>
</feature>
<comment type="similarity">
    <text evidence="6">Belongs to the ABC-4 integral membrane protein family.</text>
</comment>
<keyword evidence="4 7" id="KW-1133">Transmembrane helix</keyword>
<dbReference type="Pfam" id="PF02687">
    <property type="entry name" value="FtsX"/>
    <property type="match status" value="1"/>
</dbReference>
<keyword evidence="2" id="KW-1003">Cell membrane</keyword>
<evidence type="ECO:0000256" key="3">
    <source>
        <dbReference type="ARBA" id="ARBA00022692"/>
    </source>
</evidence>
<dbReference type="EMBL" id="DVJO01000114">
    <property type="protein sequence ID" value="HIS83009.1"/>
    <property type="molecule type" value="Genomic_DNA"/>
</dbReference>
<dbReference type="GO" id="GO:0022857">
    <property type="term" value="F:transmembrane transporter activity"/>
    <property type="evidence" value="ECO:0007669"/>
    <property type="project" value="TreeGrafter"/>
</dbReference>
<gene>
    <name evidence="10" type="ORF">IAD41_05325</name>
</gene>
<evidence type="ECO:0000256" key="6">
    <source>
        <dbReference type="ARBA" id="ARBA00038076"/>
    </source>
</evidence>
<evidence type="ECO:0000256" key="2">
    <source>
        <dbReference type="ARBA" id="ARBA00022475"/>
    </source>
</evidence>
<dbReference type="Proteomes" id="UP000824139">
    <property type="component" value="Unassembled WGS sequence"/>
</dbReference>
<feature type="transmembrane region" description="Helical" evidence="7">
    <location>
        <begin position="368"/>
        <end position="392"/>
    </location>
</feature>
<comment type="caution">
    <text evidence="10">The sequence shown here is derived from an EMBL/GenBank/DDBJ whole genome shotgun (WGS) entry which is preliminary data.</text>
</comment>
<feature type="domain" description="ABC3 transporter permease C-terminal" evidence="8">
    <location>
        <begin position="289"/>
        <end position="401"/>
    </location>
</feature>
<accession>A0A9D1FVS6</accession>
<reference evidence="10" key="1">
    <citation type="submission" date="2020-10" db="EMBL/GenBank/DDBJ databases">
        <authorList>
            <person name="Gilroy R."/>
        </authorList>
    </citation>
    <scope>NUCLEOTIDE SEQUENCE</scope>
    <source>
        <strain evidence="10">CHK152-2994</strain>
    </source>
</reference>
<keyword evidence="3 7" id="KW-0812">Transmembrane</keyword>
<name>A0A9D1FVS6_9BACT</name>
<keyword evidence="5 7" id="KW-0472">Membrane</keyword>
<evidence type="ECO:0000256" key="5">
    <source>
        <dbReference type="ARBA" id="ARBA00023136"/>
    </source>
</evidence>
<evidence type="ECO:0000313" key="11">
    <source>
        <dbReference type="Proteomes" id="UP000824139"/>
    </source>
</evidence>
<dbReference type="InterPro" id="IPR050250">
    <property type="entry name" value="Macrolide_Exporter_MacB"/>
</dbReference>
<sequence>MIDFKSTLKMAVVSLKINKMRSMLTSLGIIIGVSAVIIMLAVGSGASERIAKDMESMGSNLLMIRSSSATSGGVRMGSGTKPTLTLKDAETIEANANGVLAVAPYSSEAKQLTYGNQNWSTTVAGTNADYLFIRNYEIIEGRNFLPEDQKNSTKVAIIGNTVATELFGDMDPINKTIRIGNVPFKVIGLLKMKGENGMGMDQDDLVFIPITTAQKKVFGTDFPGTVKMINIKAQSEETLGIAESDITDILRRRHNIGKNQEDDFEIRNLAEMQETIKSSARTMSLLLGAIASVSLLVGGIGIMNIMLVSVTERTKEIGIRMAIGAKASDIRVQFLIESFLLSIIGGLIGVFIGVAGSKILQLLAGMSISIQAFSIFLSLGFSGAIGVLFGYYPAYKASLLNPIDALRYE</sequence>
<evidence type="ECO:0000259" key="8">
    <source>
        <dbReference type="Pfam" id="PF02687"/>
    </source>
</evidence>
<protein>
    <submittedName>
        <fullName evidence="10">ABC transporter permease</fullName>
    </submittedName>
</protein>
<dbReference type="InterPro" id="IPR003838">
    <property type="entry name" value="ABC3_permease_C"/>
</dbReference>
<evidence type="ECO:0000313" key="10">
    <source>
        <dbReference type="EMBL" id="HIS83009.1"/>
    </source>
</evidence>
<evidence type="ECO:0000256" key="4">
    <source>
        <dbReference type="ARBA" id="ARBA00022989"/>
    </source>
</evidence>
<evidence type="ECO:0000256" key="1">
    <source>
        <dbReference type="ARBA" id="ARBA00004651"/>
    </source>
</evidence>
<dbReference type="Pfam" id="PF12704">
    <property type="entry name" value="MacB_PCD"/>
    <property type="match status" value="1"/>
</dbReference>
<dbReference type="GO" id="GO:0005886">
    <property type="term" value="C:plasma membrane"/>
    <property type="evidence" value="ECO:0007669"/>
    <property type="project" value="UniProtKB-SubCell"/>
</dbReference>